<evidence type="ECO:0000313" key="1">
    <source>
        <dbReference type="EMBL" id="QJA92599.1"/>
    </source>
</evidence>
<proteinExistence type="predicted"/>
<accession>A0A6M3LE23</accession>
<dbReference type="AlphaFoldDB" id="A0A6M3LE23"/>
<gene>
    <name evidence="1" type="ORF">MM415B04563_0010</name>
</gene>
<sequence length="71" mass="8526">MRYYVGLSKRGQTMVIQATTSRDFLDCETYDYFGERIITKKQLRESRYDLLDKMKSRRPEVYGDLKYAVVE</sequence>
<protein>
    <submittedName>
        <fullName evidence="1">Uncharacterized protein</fullName>
    </submittedName>
</protein>
<name>A0A6M3LE23_9ZZZZ</name>
<organism evidence="1">
    <name type="scientific">viral metagenome</name>
    <dbReference type="NCBI Taxonomy" id="1070528"/>
    <lineage>
        <taxon>unclassified sequences</taxon>
        <taxon>metagenomes</taxon>
        <taxon>organismal metagenomes</taxon>
    </lineage>
</organism>
<dbReference type="EMBL" id="MT143080">
    <property type="protein sequence ID" value="QJA92599.1"/>
    <property type="molecule type" value="Genomic_DNA"/>
</dbReference>
<reference evidence="1" key="1">
    <citation type="submission" date="2020-03" db="EMBL/GenBank/DDBJ databases">
        <title>The deep terrestrial virosphere.</title>
        <authorList>
            <person name="Holmfeldt K."/>
            <person name="Nilsson E."/>
            <person name="Simone D."/>
            <person name="Lopez-Fernandez M."/>
            <person name="Wu X."/>
            <person name="de Brujin I."/>
            <person name="Lundin D."/>
            <person name="Andersson A."/>
            <person name="Bertilsson S."/>
            <person name="Dopson M."/>
        </authorList>
    </citation>
    <scope>NUCLEOTIDE SEQUENCE</scope>
    <source>
        <strain evidence="1">MM415B04563</strain>
    </source>
</reference>